<keyword evidence="2" id="KW-1185">Reference proteome</keyword>
<comment type="caution">
    <text evidence="1">The sequence shown here is derived from an EMBL/GenBank/DDBJ whole genome shotgun (WGS) entry which is preliminary data.</text>
</comment>
<dbReference type="GO" id="GO:0004190">
    <property type="term" value="F:aspartic-type endopeptidase activity"/>
    <property type="evidence" value="ECO:0007669"/>
    <property type="project" value="InterPro"/>
</dbReference>
<name>A0A918XNF7_9GAMM</name>
<reference evidence="1" key="2">
    <citation type="submission" date="2020-09" db="EMBL/GenBank/DDBJ databases">
        <authorList>
            <person name="Sun Q."/>
            <person name="Kim S."/>
        </authorList>
    </citation>
    <scope>NUCLEOTIDE SEQUENCE</scope>
    <source>
        <strain evidence="1">KCTC 23430</strain>
    </source>
</reference>
<reference evidence="1" key="1">
    <citation type="journal article" date="2014" name="Int. J. Syst. Evol. Microbiol.">
        <title>Complete genome sequence of Corynebacterium casei LMG S-19264T (=DSM 44701T), isolated from a smear-ripened cheese.</title>
        <authorList>
            <consortium name="US DOE Joint Genome Institute (JGI-PGF)"/>
            <person name="Walter F."/>
            <person name="Albersmeier A."/>
            <person name="Kalinowski J."/>
            <person name="Ruckert C."/>
        </authorList>
    </citation>
    <scope>NUCLEOTIDE SEQUENCE</scope>
    <source>
        <strain evidence="1">KCTC 23430</strain>
    </source>
</reference>
<dbReference type="InterPro" id="IPR011969">
    <property type="entry name" value="Clan_AA_Asp_peptidase_C"/>
</dbReference>
<dbReference type="InterPro" id="IPR021109">
    <property type="entry name" value="Peptidase_aspartic_dom_sf"/>
</dbReference>
<dbReference type="Pfam" id="PF13975">
    <property type="entry name" value="gag-asp_proteas"/>
    <property type="match status" value="1"/>
</dbReference>
<evidence type="ECO:0000313" key="1">
    <source>
        <dbReference type="EMBL" id="GHD39375.1"/>
    </source>
</evidence>
<sequence>MLKAGDRVGDVVLIESSAQAAVIEIDGNRQRVGLSQRITGTFSAPDTREVVVRRDAAFQYKTLATVNGRQVTVLVDTGANTIALNTDHAKALGVDYKSGVPSLVTTAGGQVEAWTVSLRRVDVGGIAVENVQAAVIEGSHPTTILLGMSFLQHVQMQESEGVLVLSRDW</sequence>
<dbReference type="AlphaFoldDB" id="A0A918XNF7"/>
<evidence type="ECO:0008006" key="3">
    <source>
        <dbReference type="Google" id="ProtNLM"/>
    </source>
</evidence>
<protein>
    <recommendedName>
        <fullName evidence="3">TIGR02281 family clan AA aspartic protease</fullName>
    </recommendedName>
</protein>
<organism evidence="1 2">
    <name type="scientific">Parahalioglobus pacificus</name>
    <dbReference type="NCBI Taxonomy" id="930806"/>
    <lineage>
        <taxon>Bacteria</taxon>
        <taxon>Pseudomonadati</taxon>
        <taxon>Pseudomonadota</taxon>
        <taxon>Gammaproteobacteria</taxon>
        <taxon>Cellvibrionales</taxon>
        <taxon>Halieaceae</taxon>
        <taxon>Parahalioglobus</taxon>
    </lineage>
</organism>
<proteinExistence type="predicted"/>
<dbReference type="RefSeq" id="WP_189478732.1">
    <property type="nucleotide sequence ID" value="NZ_BMYM01000005.1"/>
</dbReference>
<dbReference type="InterPro" id="IPR034122">
    <property type="entry name" value="Retropepsin-like_bacterial"/>
</dbReference>
<evidence type="ECO:0000313" key="2">
    <source>
        <dbReference type="Proteomes" id="UP000644693"/>
    </source>
</evidence>
<dbReference type="EMBL" id="BMYM01000005">
    <property type="protein sequence ID" value="GHD39375.1"/>
    <property type="molecule type" value="Genomic_DNA"/>
</dbReference>
<dbReference type="InterPro" id="IPR001969">
    <property type="entry name" value="Aspartic_peptidase_AS"/>
</dbReference>
<dbReference type="Gene3D" id="2.40.70.10">
    <property type="entry name" value="Acid Proteases"/>
    <property type="match status" value="1"/>
</dbReference>
<accession>A0A918XNF7</accession>
<gene>
    <name evidence="1" type="ORF">GCM10007053_30760</name>
</gene>
<dbReference type="SUPFAM" id="SSF50630">
    <property type="entry name" value="Acid proteases"/>
    <property type="match status" value="1"/>
</dbReference>
<dbReference type="PROSITE" id="PS00141">
    <property type="entry name" value="ASP_PROTEASE"/>
    <property type="match status" value="1"/>
</dbReference>
<dbReference type="CDD" id="cd05483">
    <property type="entry name" value="retropepsin_like_bacteria"/>
    <property type="match status" value="1"/>
</dbReference>
<dbReference type="NCBIfam" id="TIGR02281">
    <property type="entry name" value="clan_AA_DTGA"/>
    <property type="match status" value="1"/>
</dbReference>
<dbReference type="Proteomes" id="UP000644693">
    <property type="component" value="Unassembled WGS sequence"/>
</dbReference>
<dbReference type="GO" id="GO:0006508">
    <property type="term" value="P:proteolysis"/>
    <property type="evidence" value="ECO:0007669"/>
    <property type="project" value="InterPro"/>
</dbReference>